<evidence type="ECO:0000313" key="2">
    <source>
        <dbReference type="Proteomes" id="UP000693981"/>
    </source>
</evidence>
<accession>A0A8T1WF16</accession>
<keyword evidence="2" id="KW-1185">Reference proteome</keyword>
<dbReference type="Proteomes" id="UP000693981">
    <property type="component" value="Unassembled WGS sequence"/>
</dbReference>
<organism evidence="1 2">
    <name type="scientific">Phytophthora boehmeriae</name>
    <dbReference type="NCBI Taxonomy" id="109152"/>
    <lineage>
        <taxon>Eukaryota</taxon>
        <taxon>Sar</taxon>
        <taxon>Stramenopiles</taxon>
        <taxon>Oomycota</taxon>
        <taxon>Peronosporomycetes</taxon>
        <taxon>Peronosporales</taxon>
        <taxon>Peronosporaceae</taxon>
        <taxon>Phytophthora</taxon>
    </lineage>
</organism>
<dbReference type="OrthoDB" id="146811at2759"/>
<sequence>MQQPPPQYAFQHDALALVADPVAQAQLGNVAPAIHAGEVIDDARLEEAIVEKRRRKAHERAEAGVTRREVTAARKRELAIMLEHCAADNQAPIGGHPAWFTAAIRQGLEPLENQVTMLERQVANLEALADIRVISIRSTGDPTQMRVPLPRLVREHQQLGPCLPRSRHTLGALVVGVGDEIPSPPFPDTLADVRRMIPADINRLAMLLHTDFGIAQEDSVEERRNKVRLFFLHSG</sequence>
<gene>
    <name evidence="1" type="ORF">PHYBOEH_006973</name>
</gene>
<protein>
    <submittedName>
        <fullName evidence="1">Uncharacterized protein</fullName>
    </submittedName>
</protein>
<name>A0A8T1WF16_9STRA</name>
<evidence type="ECO:0000313" key="1">
    <source>
        <dbReference type="EMBL" id="KAG7390613.1"/>
    </source>
</evidence>
<comment type="caution">
    <text evidence="1">The sequence shown here is derived from an EMBL/GenBank/DDBJ whole genome shotgun (WGS) entry which is preliminary data.</text>
</comment>
<reference evidence="1" key="1">
    <citation type="submission" date="2021-02" db="EMBL/GenBank/DDBJ databases">
        <authorList>
            <person name="Palmer J.M."/>
        </authorList>
    </citation>
    <scope>NUCLEOTIDE SEQUENCE</scope>
    <source>
        <strain evidence="1">SCRP23</strain>
    </source>
</reference>
<dbReference type="EMBL" id="JAGDFL010000378">
    <property type="protein sequence ID" value="KAG7390613.1"/>
    <property type="molecule type" value="Genomic_DNA"/>
</dbReference>
<dbReference type="AlphaFoldDB" id="A0A8T1WF16"/>
<proteinExistence type="predicted"/>